<evidence type="ECO:0000256" key="1">
    <source>
        <dbReference type="SAM" id="SignalP"/>
    </source>
</evidence>
<comment type="caution">
    <text evidence="2">The sequence shown here is derived from an EMBL/GenBank/DDBJ whole genome shotgun (WGS) entry which is preliminary data.</text>
</comment>
<keyword evidence="1" id="KW-0732">Signal</keyword>
<dbReference type="Proteomes" id="UP000815325">
    <property type="component" value="Unassembled WGS sequence"/>
</dbReference>
<evidence type="ECO:0000313" key="3">
    <source>
        <dbReference type="Proteomes" id="UP000815325"/>
    </source>
</evidence>
<proteinExistence type="predicted"/>
<organism evidence="2 3">
    <name type="scientific">Dunaliella salina</name>
    <name type="common">Green alga</name>
    <name type="synonym">Protococcus salinus</name>
    <dbReference type="NCBI Taxonomy" id="3046"/>
    <lineage>
        <taxon>Eukaryota</taxon>
        <taxon>Viridiplantae</taxon>
        <taxon>Chlorophyta</taxon>
        <taxon>core chlorophytes</taxon>
        <taxon>Chlorophyceae</taxon>
        <taxon>CS clade</taxon>
        <taxon>Chlamydomonadales</taxon>
        <taxon>Dunaliellaceae</taxon>
        <taxon>Dunaliella</taxon>
    </lineage>
</organism>
<reference evidence="2" key="1">
    <citation type="submission" date="2017-08" db="EMBL/GenBank/DDBJ databases">
        <authorList>
            <person name="Polle J.E."/>
            <person name="Barry K."/>
            <person name="Cushman J."/>
            <person name="Schmutz J."/>
            <person name="Tran D."/>
            <person name="Hathwaick L.T."/>
            <person name="Yim W.C."/>
            <person name="Jenkins J."/>
            <person name="Mckie-Krisberg Z.M."/>
            <person name="Prochnik S."/>
            <person name="Lindquist E."/>
            <person name="Dockter R.B."/>
            <person name="Adam C."/>
            <person name="Molina H."/>
            <person name="Bunkerborg J."/>
            <person name="Jin E."/>
            <person name="Buchheim M."/>
            <person name="Magnuson J."/>
        </authorList>
    </citation>
    <scope>NUCLEOTIDE SEQUENCE</scope>
    <source>
        <strain evidence="2">CCAP 19/18</strain>
    </source>
</reference>
<sequence>MHNYVHKISMCVPCVWLHVLAHVEWACSCAMQNPLCTQLFLMHVMRLDISGCLDCLLQPDMDRTQGFQKETYPCSQCGSKCHS</sequence>
<dbReference type="EMBL" id="MU069566">
    <property type="protein sequence ID" value="KAF5838763.1"/>
    <property type="molecule type" value="Genomic_DNA"/>
</dbReference>
<name>A0ABQ7GVW7_DUNSA</name>
<gene>
    <name evidence="2" type="ORF">DUNSADRAFT_2226</name>
</gene>
<evidence type="ECO:0008006" key="4">
    <source>
        <dbReference type="Google" id="ProtNLM"/>
    </source>
</evidence>
<evidence type="ECO:0000313" key="2">
    <source>
        <dbReference type="EMBL" id="KAF5838763.1"/>
    </source>
</evidence>
<feature type="chain" id="PRO_5045238876" description="Secreted protein" evidence="1">
    <location>
        <begin position="22"/>
        <end position="83"/>
    </location>
</feature>
<keyword evidence="3" id="KW-1185">Reference proteome</keyword>
<protein>
    <recommendedName>
        <fullName evidence="4">Secreted protein</fullName>
    </recommendedName>
</protein>
<accession>A0ABQ7GVW7</accession>
<feature type="signal peptide" evidence="1">
    <location>
        <begin position="1"/>
        <end position="21"/>
    </location>
</feature>